<dbReference type="Pfam" id="PF00571">
    <property type="entry name" value="CBS"/>
    <property type="match status" value="4"/>
</dbReference>
<evidence type="ECO:0000259" key="3">
    <source>
        <dbReference type="PROSITE" id="PS51371"/>
    </source>
</evidence>
<feature type="domain" description="CBS" evidence="3">
    <location>
        <begin position="146"/>
        <end position="204"/>
    </location>
</feature>
<feature type="domain" description="CBS" evidence="3">
    <location>
        <begin position="217"/>
        <end position="277"/>
    </location>
</feature>
<sequence length="278" mass="31555">MERLAQPSRLLQRKLFEVNLLKPVTVEKEAPIGEIRRILRDTGSRIVLVVNGEGRLEGVIYRSSVILVTSRKSEAKALDIMEEPTVVLKPSYSLEEAVFSMLKFDEWYAPVVNDANRLVGLLGLETPIRLLLEAGFYRGYTASDAMTRDVEYVLEGDSLTRVWEIMVERRYAGVPVVDQRMVVRGIVTQYDLIKKGYTRLGLESEAPPHRVRVESVMTRSVIYVAESDNLEDVARIMLDRGVGRVPVVKSRDSKILTGIIDREDLVRLYFKSRGRASL</sequence>
<dbReference type="PANTHER" id="PTHR43080">
    <property type="entry name" value="CBS DOMAIN-CONTAINING PROTEIN CBSX3, MITOCHONDRIAL"/>
    <property type="match status" value="1"/>
</dbReference>
<dbReference type="InterPro" id="IPR000644">
    <property type="entry name" value="CBS_dom"/>
</dbReference>
<dbReference type="SMART" id="SM00116">
    <property type="entry name" value="CBS"/>
    <property type="match status" value="4"/>
</dbReference>
<name>A0A401HB83_AERPX</name>
<dbReference type="SUPFAM" id="SSF54631">
    <property type="entry name" value="CBS-domain pair"/>
    <property type="match status" value="2"/>
</dbReference>
<feature type="domain" description="CBS" evidence="3">
    <location>
        <begin position="81"/>
        <end position="143"/>
    </location>
</feature>
<evidence type="ECO:0000256" key="1">
    <source>
        <dbReference type="ARBA" id="ARBA00023122"/>
    </source>
</evidence>
<protein>
    <recommendedName>
        <fullName evidence="3">CBS domain-containing protein</fullName>
    </recommendedName>
</protein>
<gene>
    <name evidence="4" type="ORF">apy_13890</name>
</gene>
<dbReference type="OrthoDB" id="8919at2157"/>
<dbReference type="AlphaFoldDB" id="A0A401HB83"/>
<reference evidence="4 5" key="1">
    <citation type="submission" date="2017-02" db="EMBL/GenBank/DDBJ databases">
        <title>isolation and characterization of a novel temperate virus Aeropyrum globular virus 1 infecting hyperthermophilic archaeon Aeropyrum.</title>
        <authorList>
            <person name="Yumiya M."/>
            <person name="Yoshida T."/>
            <person name="Sako Y."/>
        </authorList>
    </citation>
    <scope>NUCLEOTIDE SEQUENCE [LARGE SCALE GENOMIC DNA]</scope>
    <source>
        <strain evidence="4 5">YK1-12-2013</strain>
    </source>
</reference>
<dbReference type="CDD" id="cd02205">
    <property type="entry name" value="CBS_pair_SF"/>
    <property type="match status" value="2"/>
</dbReference>
<comment type="caution">
    <text evidence="4">The sequence shown here is derived from an EMBL/GenBank/DDBJ whole genome shotgun (WGS) entry which is preliminary data.</text>
</comment>
<keyword evidence="1 2" id="KW-0129">CBS domain</keyword>
<dbReference type="InterPro" id="IPR051257">
    <property type="entry name" value="Diverse_CBS-Domain"/>
</dbReference>
<dbReference type="EMBL" id="BDMD01000081">
    <property type="protein sequence ID" value="GBF09664.1"/>
    <property type="molecule type" value="Genomic_DNA"/>
</dbReference>
<organism evidence="4 5">
    <name type="scientific">Aeropyrum pernix</name>
    <dbReference type="NCBI Taxonomy" id="56636"/>
    <lineage>
        <taxon>Archaea</taxon>
        <taxon>Thermoproteota</taxon>
        <taxon>Thermoprotei</taxon>
        <taxon>Desulfurococcales</taxon>
        <taxon>Desulfurococcaceae</taxon>
        <taxon>Aeropyrum</taxon>
    </lineage>
</organism>
<feature type="domain" description="CBS" evidence="3">
    <location>
        <begin position="18"/>
        <end position="76"/>
    </location>
</feature>
<dbReference type="RefSeq" id="WP_131160613.1">
    <property type="nucleotide sequence ID" value="NZ_BDMD01000081.1"/>
</dbReference>
<dbReference type="Gene3D" id="3.10.580.10">
    <property type="entry name" value="CBS-domain"/>
    <property type="match status" value="2"/>
</dbReference>
<evidence type="ECO:0000313" key="4">
    <source>
        <dbReference type="EMBL" id="GBF09664.1"/>
    </source>
</evidence>
<accession>A0A401HB83</accession>
<evidence type="ECO:0000256" key="2">
    <source>
        <dbReference type="PROSITE-ProRule" id="PRU00703"/>
    </source>
</evidence>
<dbReference type="InterPro" id="IPR046342">
    <property type="entry name" value="CBS_dom_sf"/>
</dbReference>
<proteinExistence type="predicted"/>
<dbReference type="PROSITE" id="PS51371">
    <property type="entry name" value="CBS"/>
    <property type="match status" value="4"/>
</dbReference>
<dbReference type="Proteomes" id="UP000291213">
    <property type="component" value="Unassembled WGS sequence"/>
</dbReference>
<dbReference type="PANTHER" id="PTHR43080:SF2">
    <property type="entry name" value="CBS DOMAIN-CONTAINING PROTEIN"/>
    <property type="match status" value="1"/>
</dbReference>
<evidence type="ECO:0000313" key="5">
    <source>
        <dbReference type="Proteomes" id="UP000291213"/>
    </source>
</evidence>